<dbReference type="GO" id="GO:0019546">
    <property type="term" value="P:L-arginine deiminase pathway"/>
    <property type="evidence" value="ECO:0007669"/>
    <property type="project" value="TreeGrafter"/>
</dbReference>
<dbReference type="GO" id="GO:0005524">
    <property type="term" value="F:ATP binding"/>
    <property type="evidence" value="ECO:0007669"/>
    <property type="project" value="UniProtKB-KW"/>
</dbReference>
<dbReference type="GO" id="GO:0005829">
    <property type="term" value="C:cytosol"/>
    <property type="evidence" value="ECO:0007669"/>
    <property type="project" value="TreeGrafter"/>
</dbReference>
<feature type="domain" description="Aspartate/glutamate/uridylate kinase" evidence="6">
    <location>
        <begin position="10"/>
        <end position="201"/>
    </location>
</feature>
<dbReference type="Gene3D" id="3.40.1160.10">
    <property type="entry name" value="Acetylglutamate kinase-like"/>
    <property type="match status" value="1"/>
</dbReference>
<dbReference type="PANTHER" id="PTHR30409:SF1">
    <property type="entry name" value="CARBAMATE KINASE-RELATED"/>
    <property type="match status" value="1"/>
</dbReference>
<reference evidence="7 8" key="1">
    <citation type="journal article" date="2018" name="Elife">
        <title>Discovery and characterization of a prevalent human gut bacterial enzyme sufficient for the inactivation of a family of plant toxins.</title>
        <authorList>
            <person name="Koppel N."/>
            <person name="Bisanz J.E."/>
            <person name="Pandelia M.E."/>
            <person name="Turnbaugh P.J."/>
            <person name="Balskus E.P."/>
        </authorList>
    </citation>
    <scope>NUCLEOTIDE SEQUENCE [LARGE SCALE GENOMIC DNA]</scope>
    <source>
        <strain evidence="7 8">FAA1-1-60AUCSF</strain>
    </source>
</reference>
<evidence type="ECO:0000256" key="2">
    <source>
        <dbReference type="ARBA" id="ARBA00022679"/>
    </source>
</evidence>
<dbReference type="InterPro" id="IPR001048">
    <property type="entry name" value="Asp/Glu/Uridylate_kinase"/>
</dbReference>
<sequence length="218" mass="23092">MPYQKGEGKSVVIALGGNALGNTPQEQLQLVKDTAKNIVDMVEEGTNVIVSHGNGPQVGMINNAFAYASANDGKTPEMPFPEAGAMSQGYIGYQLSQAILNDMKLRGIDRSTACVVTQTVVDPSDPAFQNPTKPVGAFLSEEEAKAKAAETGWTFKEDAGRGWRQVVASPKPVRIVEFDAVKDLMDAGYIVVSTGGGGVPVFEKEGLYEGVPAVIDKD</sequence>
<proteinExistence type="inferred from homology"/>
<dbReference type="InterPro" id="IPR003964">
    <property type="entry name" value="Carb_kinase"/>
</dbReference>
<evidence type="ECO:0000256" key="3">
    <source>
        <dbReference type="ARBA" id="ARBA00022741"/>
    </source>
</evidence>
<keyword evidence="4 7" id="KW-0418">Kinase</keyword>
<dbReference type="EMBL" id="PPTY01000072">
    <property type="protein sequence ID" value="RDB80308.1"/>
    <property type="molecule type" value="Genomic_DNA"/>
</dbReference>
<dbReference type="SUPFAM" id="SSF53633">
    <property type="entry name" value="Carbamate kinase-like"/>
    <property type="match status" value="1"/>
</dbReference>
<evidence type="ECO:0000313" key="7">
    <source>
        <dbReference type="EMBL" id="RDB80308.1"/>
    </source>
</evidence>
<dbReference type="Proteomes" id="UP000253857">
    <property type="component" value="Unassembled WGS sequence"/>
</dbReference>
<dbReference type="Pfam" id="PF00696">
    <property type="entry name" value="AA_kinase"/>
    <property type="match status" value="1"/>
</dbReference>
<dbReference type="AlphaFoldDB" id="A0A369MUW0"/>
<dbReference type="PROSITE" id="PS01128">
    <property type="entry name" value="SHIKIMATE_KINASE"/>
    <property type="match status" value="1"/>
</dbReference>
<organism evidence="7 8">
    <name type="scientific">Eggerthella lenta</name>
    <name type="common">Eubacterium lentum</name>
    <dbReference type="NCBI Taxonomy" id="84112"/>
    <lineage>
        <taxon>Bacteria</taxon>
        <taxon>Bacillati</taxon>
        <taxon>Actinomycetota</taxon>
        <taxon>Coriobacteriia</taxon>
        <taxon>Eggerthellales</taxon>
        <taxon>Eggerthellaceae</taxon>
        <taxon>Eggerthella</taxon>
    </lineage>
</organism>
<evidence type="ECO:0000256" key="5">
    <source>
        <dbReference type="ARBA" id="ARBA00022840"/>
    </source>
</evidence>
<evidence type="ECO:0000259" key="6">
    <source>
        <dbReference type="Pfam" id="PF00696"/>
    </source>
</evidence>
<comment type="similarity">
    <text evidence="1">Belongs to the carbamate kinase family.</text>
</comment>
<evidence type="ECO:0000256" key="1">
    <source>
        <dbReference type="ARBA" id="ARBA00011066"/>
    </source>
</evidence>
<keyword evidence="5" id="KW-0067">ATP-binding</keyword>
<gene>
    <name evidence="7" type="ORF">C1871_15730</name>
</gene>
<dbReference type="InterPro" id="IPR023000">
    <property type="entry name" value="Shikimate_kinase_CS"/>
</dbReference>
<keyword evidence="3" id="KW-0547">Nucleotide-binding</keyword>
<dbReference type="EC" id="2.7.2.2" evidence="7"/>
<dbReference type="InterPro" id="IPR036393">
    <property type="entry name" value="AceGlu_kinase-like_sf"/>
</dbReference>
<evidence type="ECO:0000313" key="8">
    <source>
        <dbReference type="Proteomes" id="UP000253857"/>
    </source>
</evidence>
<keyword evidence="2 7" id="KW-0808">Transferase</keyword>
<evidence type="ECO:0000256" key="4">
    <source>
        <dbReference type="ARBA" id="ARBA00022777"/>
    </source>
</evidence>
<protein>
    <submittedName>
        <fullName evidence="7">Carbamate kinase</fullName>
        <ecNumber evidence="7">2.7.2.2</ecNumber>
    </submittedName>
</protein>
<name>A0A369MUW0_EGGLN</name>
<dbReference type="RefSeq" id="WP_147272993.1">
    <property type="nucleotide sequence ID" value="NZ_PPTY01000072.1"/>
</dbReference>
<comment type="caution">
    <text evidence="7">The sequence shown here is derived from an EMBL/GenBank/DDBJ whole genome shotgun (WGS) entry which is preliminary data.</text>
</comment>
<accession>A0A369MUW0</accession>
<dbReference type="PRINTS" id="PR01469">
    <property type="entry name" value="CARBMTKINASE"/>
</dbReference>
<feature type="non-terminal residue" evidence="7">
    <location>
        <position position="218"/>
    </location>
</feature>
<dbReference type="PANTHER" id="PTHR30409">
    <property type="entry name" value="CARBAMATE KINASE"/>
    <property type="match status" value="1"/>
</dbReference>
<dbReference type="GO" id="GO:0008804">
    <property type="term" value="F:carbamate kinase activity"/>
    <property type="evidence" value="ECO:0007669"/>
    <property type="project" value="UniProtKB-EC"/>
</dbReference>